<evidence type="ECO:0000313" key="2">
    <source>
        <dbReference type="EMBL" id="GLP96389.1"/>
    </source>
</evidence>
<dbReference type="EMBL" id="BSNC01000004">
    <property type="protein sequence ID" value="GLP96389.1"/>
    <property type="molecule type" value="Genomic_DNA"/>
</dbReference>
<dbReference type="Pfam" id="PF13265">
    <property type="entry name" value="DUF4056"/>
    <property type="match status" value="1"/>
</dbReference>
<accession>A0AA37RWT5</accession>
<proteinExistence type="predicted"/>
<evidence type="ECO:0000313" key="3">
    <source>
        <dbReference type="Proteomes" id="UP001161422"/>
    </source>
</evidence>
<protein>
    <recommendedName>
        <fullName evidence="4">DUF4056 domain-containing protein</fullName>
    </recommendedName>
</protein>
<gene>
    <name evidence="2" type="ORF">GCM10007895_16950</name>
</gene>
<reference evidence="2" key="1">
    <citation type="journal article" date="2014" name="Int. J. Syst. Evol. Microbiol.">
        <title>Complete genome sequence of Corynebacterium casei LMG S-19264T (=DSM 44701T), isolated from a smear-ripened cheese.</title>
        <authorList>
            <consortium name="US DOE Joint Genome Institute (JGI-PGF)"/>
            <person name="Walter F."/>
            <person name="Albersmeier A."/>
            <person name="Kalinowski J."/>
            <person name="Ruckert C."/>
        </authorList>
    </citation>
    <scope>NUCLEOTIDE SEQUENCE</scope>
    <source>
        <strain evidence="2">NBRC 101628</strain>
    </source>
</reference>
<feature type="region of interest" description="Disordered" evidence="1">
    <location>
        <begin position="1"/>
        <end position="28"/>
    </location>
</feature>
<evidence type="ECO:0000256" key="1">
    <source>
        <dbReference type="SAM" id="MobiDB-lite"/>
    </source>
</evidence>
<reference evidence="2" key="2">
    <citation type="submission" date="2023-01" db="EMBL/GenBank/DDBJ databases">
        <title>Draft genome sequence of Paraferrimonas sedimenticola strain NBRC 101628.</title>
        <authorList>
            <person name="Sun Q."/>
            <person name="Mori K."/>
        </authorList>
    </citation>
    <scope>NUCLEOTIDE SEQUENCE</scope>
    <source>
        <strain evidence="2">NBRC 101628</strain>
    </source>
</reference>
<dbReference type="Proteomes" id="UP001161422">
    <property type="component" value="Unassembled WGS sequence"/>
</dbReference>
<dbReference type="InterPro" id="IPR025130">
    <property type="entry name" value="DUF4056"/>
</dbReference>
<sequence>MSLEEIGPHAYEAGTFSRSQGEPYGPKGGENNGMLYTLKGGFIDLAHVRDTTDNTVALFKRIHPRLGEEFTIELPDEIGKREIRFSAFELNGLSQQQILELSANLAARMAYSMAEAHEIAQWHGYRTWVPWSEEVSAYSPEDVYSNMLGAKIGVALILNNLVMNLESYNQHMTSWLNAALTQLEPASKEQTNALFSAIDGHWWDSSVTMPDKFMLLKRHYEFGKSQSPHLVPKMLAKQNPNWPLLAPLFAEEPSPLTLALPSELHKQNLSELAEQWLFVGAKYEKSFSHIPESLWREGFSNKHFRLISHYNQRQDQRELQAHLEQRGDK</sequence>
<comment type="caution">
    <text evidence="2">The sequence shown here is derived from an EMBL/GenBank/DDBJ whole genome shotgun (WGS) entry which is preliminary data.</text>
</comment>
<dbReference type="AlphaFoldDB" id="A0AA37RWT5"/>
<keyword evidence="3" id="KW-1185">Reference proteome</keyword>
<name>A0AA37RWT5_9GAMM</name>
<evidence type="ECO:0008006" key="4">
    <source>
        <dbReference type="Google" id="ProtNLM"/>
    </source>
</evidence>
<organism evidence="2 3">
    <name type="scientific">Paraferrimonas sedimenticola</name>
    <dbReference type="NCBI Taxonomy" id="375674"/>
    <lineage>
        <taxon>Bacteria</taxon>
        <taxon>Pseudomonadati</taxon>
        <taxon>Pseudomonadota</taxon>
        <taxon>Gammaproteobacteria</taxon>
        <taxon>Alteromonadales</taxon>
        <taxon>Ferrimonadaceae</taxon>
        <taxon>Paraferrimonas</taxon>
    </lineage>
</organism>